<evidence type="ECO:0000313" key="1">
    <source>
        <dbReference type="EMBL" id="CAF4344900.1"/>
    </source>
</evidence>
<dbReference type="PANTHER" id="PTHR46601:SF2">
    <property type="entry name" value="UBIQUITIN-LIKE PROTEASE FAMILY PROFILE DOMAIN-CONTAINING PROTEIN"/>
    <property type="match status" value="1"/>
</dbReference>
<dbReference type="AlphaFoldDB" id="A0A820P363"/>
<name>A0A820P363_9BILA</name>
<protein>
    <submittedName>
        <fullName evidence="2">Uncharacterized protein</fullName>
    </submittedName>
</protein>
<dbReference type="Proteomes" id="UP000663851">
    <property type="component" value="Unassembled WGS sequence"/>
</dbReference>
<keyword evidence="3" id="KW-1185">Reference proteome</keyword>
<evidence type="ECO:0000313" key="2">
    <source>
        <dbReference type="EMBL" id="CAF4398470.1"/>
    </source>
</evidence>
<proteinExistence type="predicted"/>
<gene>
    <name evidence="1" type="ORF">HFQ381_LOCUS16348</name>
    <name evidence="2" type="ORF">UJA718_LOCUS18932</name>
</gene>
<accession>A0A820P363</accession>
<dbReference type="EMBL" id="CAJOBO010001152">
    <property type="protein sequence ID" value="CAF4344900.1"/>
    <property type="molecule type" value="Genomic_DNA"/>
</dbReference>
<dbReference type="Proteomes" id="UP000663873">
    <property type="component" value="Unassembled WGS sequence"/>
</dbReference>
<evidence type="ECO:0000313" key="3">
    <source>
        <dbReference type="Proteomes" id="UP000663873"/>
    </source>
</evidence>
<dbReference type="EMBL" id="CAJOBP010003291">
    <property type="protein sequence ID" value="CAF4398470.1"/>
    <property type="molecule type" value="Genomic_DNA"/>
</dbReference>
<organism evidence="2 3">
    <name type="scientific">Rotaria socialis</name>
    <dbReference type="NCBI Taxonomy" id="392032"/>
    <lineage>
        <taxon>Eukaryota</taxon>
        <taxon>Metazoa</taxon>
        <taxon>Spiralia</taxon>
        <taxon>Gnathifera</taxon>
        <taxon>Rotifera</taxon>
        <taxon>Eurotatoria</taxon>
        <taxon>Bdelloidea</taxon>
        <taxon>Philodinida</taxon>
        <taxon>Philodinidae</taxon>
        <taxon>Rotaria</taxon>
    </lineage>
</organism>
<comment type="caution">
    <text evidence="2">The sequence shown here is derived from an EMBL/GenBank/DDBJ whole genome shotgun (WGS) entry which is preliminary data.</text>
</comment>
<reference evidence="2" key="1">
    <citation type="submission" date="2021-02" db="EMBL/GenBank/DDBJ databases">
        <authorList>
            <person name="Nowell W R."/>
        </authorList>
    </citation>
    <scope>NUCLEOTIDE SEQUENCE</scope>
</reference>
<dbReference type="PANTHER" id="PTHR46601">
    <property type="entry name" value="ULP_PROTEASE DOMAIN-CONTAINING PROTEIN"/>
    <property type="match status" value="1"/>
</dbReference>
<sequence>MVLSGAERARLCREKKKKAGLGEIMKEKDRKRKQIQSAHWSRKQLSLFTAHIWANSTTYPLVIVSNNISHDKYTVATCLERILTRIQILIPSLQELVIFSDGSASQFKQRFLFKNVSFLADKFKLNLSWNFFASSHDGIGGSVKRMIYQDVMSGKRCTNANDFTCLIQARNTPIIIEELSTSDIEDAVKNLKLLFENVKAVPNIQKLHSMTVLKTNEIECKVYSNSTEKTVFHF</sequence>